<dbReference type="OrthoDB" id="1932701at2"/>
<dbReference type="PANTHER" id="PTHR34473:SF2">
    <property type="entry name" value="UPF0699 TRANSMEMBRANE PROTEIN YDBT"/>
    <property type="match status" value="1"/>
</dbReference>
<keyword evidence="1" id="KW-0472">Membrane</keyword>
<feature type="domain" description="YdbS-like PH" evidence="2">
    <location>
        <begin position="56"/>
        <end position="114"/>
    </location>
</feature>
<feature type="transmembrane region" description="Helical" evidence="1">
    <location>
        <begin position="389"/>
        <end position="410"/>
    </location>
</feature>
<dbReference type="KEGG" id="cia:BEN51_01660"/>
<evidence type="ECO:0000313" key="3">
    <source>
        <dbReference type="EMBL" id="ASW42241.1"/>
    </source>
</evidence>
<accession>A0A343J9N3</accession>
<feature type="transmembrane region" description="Helical" evidence="1">
    <location>
        <begin position="359"/>
        <end position="383"/>
    </location>
</feature>
<dbReference type="AlphaFoldDB" id="A0A343J9N3"/>
<reference evidence="3 4" key="1">
    <citation type="submission" date="2016-08" db="EMBL/GenBank/DDBJ databases">
        <title>Complete Genome Sequence Of The Indigo Reducing Clostridium isatidis DSM15098.</title>
        <authorList>
            <person name="Little G.T."/>
            <person name="Minton N.P."/>
        </authorList>
    </citation>
    <scope>NUCLEOTIDE SEQUENCE [LARGE SCALE GENOMIC DNA]</scope>
    <source>
        <strain evidence="3 4">DSM 15098</strain>
    </source>
</reference>
<feature type="transmembrane region" description="Helical" evidence="1">
    <location>
        <begin position="225"/>
        <end position="250"/>
    </location>
</feature>
<evidence type="ECO:0000259" key="2">
    <source>
        <dbReference type="Pfam" id="PF03703"/>
    </source>
</evidence>
<feature type="transmembrane region" description="Helical" evidence="1">
    <location>
        <begin position="23"/>
        <end position="50"/>
    </location>
</feature>
<organism evidence="3 4">
    <name type="scientific">Clostridium isatidis</name>
    <dbReference type="NCBI Taxonomy" id="182773"/>
    <lineage>
        <taxon>Bacteria</taxon>
        <taxon>Bacillati</taxon>
        <taxon>Bacillota</taxon>
        <taxon>Clostridia</taxon>
        <taxon>Eubacteriales</taxon>
        <taxon>Clostridiaceae</taxon>
        <taxon>Clostridium</taxon>
    </lineage>
</organism>
<dbReference type="PANTHER" id="PTHR34473">
    <property type="entry name" value="UPF0699 TRANSMEMBRANE PROTEIN YDBS"/>
    <property type="match status" value="1"/>
</dbReference>
<feature type="transmembrane region" description="Helical" evidence="1">
    <location>
        <begin position="174"/>
        <end position="197"/>
    </location>
</feature>
<sequence length="494" mass="57620">MNRIRNSKVFIIKDALKTLKNTFFIFLATLIDMEFYDLLIILAILSVILIKSFIVWKNYYISILEDRFIIDQGAFYKKKTEIFYDKIHTMDVKKDLFCRLFDVVELKIDNGSTELGKAEISIILGEDKINNFVEVVESRKNNTNIIDNINEPLKDDKKPKDTNYQIRKITTKELILSALLRPNLGTLIIVSTFFFNIGEILETFNSNIFIQLESIFNKYMAQLELWTAILLGTIAILIFNFILDIIISLIRYSSFTLSANKENIKISYGFITLKEYTIPINKIKAVILKQSFFQKLFGYYRVEIRNMGYGDEKNEIAILFPICDKAFIEETLFRLLPSFKFEEKELNLKEGKEFNKISIIYSFIIMLAIALISLLVFSIFKLIEFKISLMIFLALILLSLIVCFITYMQYKRYKLIINKNTIVYCKDLINKNIFIIPTKSIEYINLKQGPIKKKYKHYSLYLDLGIGLARGSLIAIENIKKDFADKIDAVIYKG</sequence>
<protein>
    <recommendedName>
        <fullName evidence="2">YdbS-like PH domain-containing protein</fullName>
    </recommendedName>
</protein>
<dbReference type="Pfam" id="PF03703">
    <property type="entry name" value="bPH_2"/>
    <property type="match status" value="2"/>
</dbReference>
<keyword evidence="1" id="KW-1133">Transmembrane helix</keyword>
<evidence type="ECO:0000313" key="4">
    <source>
        <dbReference type="Proteomes" id="UP000264883"/>
    </source>
</evidence>
<name>A0A343J9N3_9CLOT</name>
<evidence type="ECO:0000256" key="1">
    <source>
        <dbReference type="SAM" id="Phobius"/>
    </source>
</evidence>
<dbReference type="RefSeq" id="WP_119864371.1">
    <property type="nucleotide sequence ID" value="NZ_CP016786.1"/>
</dbReference>
<keyword evidence="1" id="KW-0812">Transmembrane</keyword>
<proteinExistence type="predicted"/>
<dbReference type="EMBL" id="CP016786">
    <property type="protein sequence ID" value="ASW42241.1"/>
    <property type="molecule type" value="Genomic_DNA"/>
</dbReference>
<feature type="domain" description="YdbS-like PH" evidence="2">
    <location>
        <begin position="254"/>
        <end position="325"/>
    </location>
</feature>
<dbReference type="InterPro" id="IPR005182">
    <property type="entry name" value="YdbS-like_PH"/>
</dbReference>
<dbReference type="InterPro" id="IPR014529">
    <property type="entry name" value="UCP026631"/>
</dbReference>
<keyword evidence="4" id="KW-1185">Reference proteome</keyword>
<dbReference type="PIRSF" id="PIRSF026631">
    <property type="entry name" value="UCP026631"/>
    <property type="match status" value="1"/>
</dbReference>
<gene>
    <name evidence="3" type="ORF">BEN51_01660</name>
</gene>
<dbReference type="Proteomes" id="UP000264883">
    <property type="component" value="Chromosome"/>
</dbReference>